<protein>
    <submittedName>
        <fullName evidence="1">Uncharacterized protein</fullName>
    </submittedName>
</protein>
<accession>A0A4R5AC34</accession>
<name>A0A4R5AC34_9ACTN</name>
<organism evidence="1 2">
    <name type="scientific">Actinomadura rubrisoli</name>
    <dbReference type="NCBI Taxonomy" id="2530368"/>
    <lineage>
        <taxon>Bacteria</taxon>
        <taxon>Bacillati</taxon>
        <taxon>Actinomycetota</taxon>
        <taxon>Actinomycetes</taxon>
        <taxon>Streptosporangiales</taxon>
        <taxon>Thermomonosporaceae</taxon>
        <taxon>Actinomadura</taxon>
    </lineage>
</organism>
<evidence type="ECO:0000313" key="1">
    <source>
        <dbReference type="EMBL" id="TDD68579.1"/>
    </source>
</evidence>
<evidence type="ECO:0000313" key="2">
    <source>
        <dbReference type="Proteomes" id="UP000294513"/>
    </source>
</evidence>
<proteinExistence type="predicted"/>
<comment type="caution">
    <text evidence="1">The sequence shown here is derived from an EMBL/GenBank/DDBJ whole genome shotgun (WGS) entry which is preliminary data.</text>
</comment>
<dbReference type="RefSeq" id="WP_131902246.1">
    <property type="nucleotide sequence ID" value="NZ_SMKU01000336.1"/>
</dbReference>
<gene>
    <name evidence="1" type="ORF">E1298_38255</name>
</gene>
<dbReference type="Proteomes" id="UP000294513">
    <property type="component" value="Unassembled WGS sequence"/>
</dbReference>
<sequence>MSLATEIDRTPRETLRVLARRVLAMPFMSVVDDLAELSTITDPIVRDDTFTHLCAALVERDETRVEGLLDELTADEAI</sequence>
<dbReference type="EMBL" id="SMKU01000336">
    <property type="protein sequence ID" value="TDD68579.1"/>
    <property type="molecule type" value="Genomic_DNA"/>
</dbReference>
<dbReference type="AlphaFoldDB" id="A0A4R5AC34"/>
<keyword evidence="2" id="KW-1185">Reference proteome</keyword>
<reference evidence="1 2" key="1">
    <citation type="submission" date="2019-03" db="EMBL/GenBank/DDBJ databases">
        <title>Draft genome sequences of novel Actinobacteria.</title>
        <authorList>
            <person name="Sahin N."/>
            <person name="Ay H."/>
            <person name="Saygin H."/>
        </authorList>
    </citation>
    <scope>NUCLEOTIDE SEQUENCE [LARGE SCALE GENOMIC DNA]</scope>
    <source>
        <strain evidence="1 2">H3C3</strain>
    </source>
</reference>